<feature type="transmembrane region" description="Helical" evidence="2">
    <location>
        <begin position="800"/>
        <end position="822"/>
    </location>
</feature>
<feature type="compositionally biased region" description="Basic residues" evidence="1">
    <location>
        <begin position="86"/>
        <end position="95"/>
    </location>
</feature>
<dbReference type="GO" id="GO:0000166">
    <property type="term" value="F:nucleotide binding"/>
    <property type="evidence" value="ECO:0007669"/>
    <property type="project" value="InterPro"/>
</dbReference>
<dbReference type="Gene3D" id="3.40.1110.10">
    <property type="entry name" value="Calcium-transporting ATPase, cytoplasmic domain N"/>
    <property type="match status" value="1"/>
</dbReference>
<evidence type="ECO:0000313" key="3">
    <source>
        <dbReference type="EMBL" id="HIR55112.1"/>
    </source>
</evidence>
<protein>
    <submittedName>
        <fullName evidence="3">Uncharacterized protein</fullName>
    </submittedName>
</protein>
<feature type="region of interest" description="Disordered" evidence="1">
    <location>
        <begin position="227"/>
        <end position="264"/>
    </location>
</feature>
<evidence type="ECO:0000256" key="2">
    <source>
        <dbReference type="SAM" id="Phobius"/>
    </source>
</evidence>
<dbReference type="InterPro" id="IPR023299">
    <property type="entry name" value="ATPase_P-typ_cyto_dom_N"/>
</dbReference>
<keyword evidence="2" id="KW-0472">Membrane</keyword>
<feature type="transmembrane region" description="Helical" evidence="2">
    <location>
        <begin position="834"/>
        <end position="853"/>
    </location>
</feature>
<dbReference type="EMBL" id="DVHH01000147">
    <property type="protein sequence ID" value="HIR55112.1"/>
    <property type="molecule type" value="Genomic_DNA"/>
</dbReference>
<keyword evidence="2" id="KW-1133">Transmembrane helix</keyword>
<feature type="transmembrane region" description="Helical" evidence="2">
    <location>
        <begin position="396"/>
        <end position="417"/>
    </location>
</feature>
<feature type="compositionally biased region" description="Basic and acidic residues" evidence="1">
    <location>
        <begin position="96"/>
        <end position="112"/>
    </location>
</feature>
<feature type="transmembrane region" description="Helical" evidence="2">
    <location>
        <begin position="336"/>
        <end position="357"/>
    </location>
</feature>
<evidence type="ECO:0000256" key="1">
    <source>
        <dbReference type="SAM" id="MobiDB-lite"/>
    </source>
</evidence>
<feature type="transmembrane region" description="Helical" evidence="2">
    <location>
        <begin position="363"/>
        <end position="384"/>
    </location>
</feature>
<feature type="transmembrane region" description="Helical" evidence="2">
    <location>
        <begin position="505"/>
        <end position="524"/>
    </location>
</feature>
<dbReference type="AlphaFoldDB" id="A0A9D1DLR0"/>
<keyword evidence="2" id="KW-0812">Transmembrane</keyword>
<dbReference type="Proteomes" id="UP000824238">
    <property type="component" value="Unassembled WGS sequence"/>
</dbReference>
<feature type="compositionally biased region" description="Acidic residues" evidence="1">
    <location>
        <begin position="245"/>
        <end position="261"/>
    </location>
</feature>
<reference evidence="3" key="1">
    <citation type="submission" date="2020-10" db="EMBL/GenBank/DDBJ databases">
        <authorList>
            <person name="Gilroy R."/>
        </authorList>
    </citation>
    <scope>NUCLEOTIDE SEQUENCE</scope>
    <source>
        <strain evidence="3">ChiGjej3B3-7149</strain>
    </source>
</reference>
<evidence type="ECO:0000313" key="4">
    <source>
        <dbReference type="Proteomes" id="UP000824238"/>
    </source>
</evidence>
<feature type="region of interest" description="Disordered" evidence="1">
    <location>
        <begin position="59"/>
        <end position="143"/>
    </location>
</feature>
<gene>
    <name evidence="3" type="ORF">IAD36_05925</name>
</gene>
<sequence length="854" mass="92184">MTDNGISLEDKVNDGLDDISLEAILAEYGDFGLGVPPEDEVGARSRRIVMEALGETFAGVAESAEADDTAGLPGEDWEEPREYQPRRQRKARSRRREREELREYRPRRREPDYAPEPEYAPIEGDEDVKVYRPGMGSMPEGDEDVKVYNLGDVIAEAERRSANWNIPRPEAEDDFVSQPLSYESEPERTAESEADYAEAAAEDRGADYTTDYAGDYAESYSEDYAEAGYRPDAYENIRTGGYGSPDEDEEYAAEGAEDMEPPEPRHRFRRRNASEKQAGPVLGTLAVLGYKLRRAMLAGEAATVEDEVELGPEMPADRAAKYYAANVSSLKLRFRLALLLSVILCWISFGLPTAGALGHDLKTTSLVCLALELSVVMLGLDIFTKGIMSLVRNRPGLWTLVSFSCVASALDAVVSYAVGTAGWGLPFCGAAALSMTFAIWGAQLTARGLRLSCKAQELAEDPFCVSAETGVLDEGAALIKFKRPTTGWLRRCEEPDAAENVFSSLAPWLIAASLLLSVAATAVTKSWTSFFRILAAISASSAPFAAFLSCALPYALLARRVFRSGAAVAGWPGIRDIGRARRLVVTDTDLFPSDSVSIESIRILDGMQPQKVISAAGSLVCASGSGVAPCFLELMRKNGCSMLRVEDFCCHEGGGLTSLIEGLEVICGSAGFMRLMGIIVPQKLASRSSVFIAMNGKLTGIFNLHYEPTGPVRAALASLLHSNRDPLFAVRDFLVTPLMLRQKYRLPTDGFDFPPFARRYEVSGAEPGEDSQISALLSREGLGSFVDVADCGRKAYIASALGAVLGAVCAVVGVVLFFVLIVTGGVGAVTAANVMAYLFLWLAPVLVASIASAV</sequence>
<feature type="transmembrane region" description="Helical" evidence="2">
    <location>
        <begin position="530"/>
        <end position="557"/>
    </location>
</feature>
<feature type="region of interest" description="Disordered" evidence="1">
    <location>
        <begin position="164"/>
        <end position="210"/>
    </location>
</feature>
<comment type="caution">
    <text evidence="3">The sequence shown here is derived from an EMBL/GenBank/DDBJ whole genome shotgun (WGS) entry which is preliminary data.</text>
</comment>
<organism evidence="3 4">
    <name type="scientific">Candidatus Scatomorpha intestinigallinarum</name>
    <dbReference type="NCBI Taxonomy" id="2840923"/>
    <lineage>
        <taxon>Bacteria</taxon>
        <taxon>Bacillati</taxon>
        <taxon>Bacillota</taxon>
        <taxon>Clostridia</taxon>
        <taxon>Eubacteriales</taxon>
        <taxon>Candidatus Scatomorpha</taxon>
    </lineage>
</organism>
<feature type="transmembrane region" description="Helical" evidence="2">
    <location>
        <begin position="423"/>
        <end position="442"/>
    </location>
</feature>
<name>A0A9D1DLR0_9FIRM</name>
<reference evidence="3" key="2">
    <citation type="journal article" date="2021" name="PeerJ">
        <title>Extensive microbial diversity within the chicken gut microbiome revealed by metagenomics and culture.</title>
        <authorList>
            <person name="Gilroy R."/>
            <person name="Ravi A."/>
            <person name="Getino M."/>
            <person name="Pursley I."/>
            <person name="Horton D.L."/>
            <person name="Alikhan N.F."/>
            <person name="Baker D."/>
            <person name="Gharbi K."/>
            <person name="Hall N."/>
            <person name="Watson M."/>
            <person name="Adriaenssens E.M."/>
            <person name="Foster-Nyarko E."/>
            <person name="Jarju S."/>
            <person name="Secka A."/>
            <person name="Antonio M."/>
            <person name="Oren A."/>
            <person name="Chaudhuri R.R."/>
            <person name="La Ragione R."/>
            <person name="Hildebrand F."/>
            <person name="Pallen M.J."/>
        </authorList>
    </citation>
    <scope>NUCLEOTIDE SEQUENCE</scope>
    <source>
        <strain evidence="3">ChiGjej3B3-7149</strain>
    </source>
</reference>
<proteinExistence type="predicted"/>
<dbReference type="SUPFAM" id="SSF81660">
    <property type="entry name" value="Metal cation-transporting ATPase, ATP-binding domain N"/>
    <property type="match status" value="1"/>
</dbReference>
<accession>A0A9D1DLR0</accession>